<dbReference type="Proteomes" id="UP000195859">
    <property type="component" value="Unassembled WGS sequence"/>
</dbReference>
<dbReference type="Pfam" id="PF00359">
    <property type="entry name" value="PTS_EIIA_2"/>
    <property type="match status" value="1"/>
</dbReference>
<organism evidence="12 13">
    <name type="scientific">Lactobacillus gallinarum</name>
    <dbReference type="NCBI Taxonomy" id="52242"/>
    <lineage>
        <taxon>Bacteria</taxon>
        <taxon>Bacillati</taxon>
        <taxon>Bacillota</taxon>
        <taxon>Bacilli</taxon>
        <taxon>Lactobacillales</taxon>
        <taxon>Lactobacillaceae</taxon>
        <taxon>Lactobacillus</taxon>
    </lineage>
</organism>
<dbReference type="RefSeq" id="WP_087300981.1">
    <property type="nucleotide sequence ID" value="NZ_NFLZ01000001.1"/>
</dbReference>
<dbReference type="InterPro" id="IPR016152">
    <property type="entry name" value="PTrfase/Anion_transptr"/>
</dbReference>
<comment type="subcellular location">
    <subcellularLocation>
        <location evidence="1">Cytoplasm</location>
    </subcellularLocation>
</comment>
<sequence>MKQVFNNQNIQVCNRVKDWKEALEIASKPLLEDGSITEQYVQNMIASVKENGPYMVLTDYFALMHARPGIGVNKMGMSLLIVKHPTSLEGKPVKIFLVMAALDNKSHLSSLQEVMNIFMKKNNYRIILDGDKKKIINLFKEGERV</sequence>
<evidence type="ECO:0000256" key="9">
    <source>
        <dbReference type="ARBA" id="ARBA00041175"/>
    </source>
</evidence>
<comment type="function">
    <text evidence="8">The phosphoenolpyruvate-dependent sugar phosphotransferase system (sugar PTS), a major carbohydrate active transport system, catalyzes the phosphorylation of incoming sugar substrates concomitantly with their translocation across the cell membrane. The enzyme II UlaABC PTS system is involved in ascorbate transport.</text>
</comment>
<accession>A0A1Y4W921</accession>
<dbReference type="GO" id="GO:0016301">
    <property type="term" value="F:kinase activity"/>
    <property type="evidence" value="ECO:0007669"/>
    <property type="project" value="UniProtKB-KW"/>
</dbReference>
<name>A0A1Y4W921_9LACO</name>
<dbReference type="PANTHER" id="PTHR36203:SF1">
    <property type="entry name" value="ASCORBATE-SPECIFIC PTS SYSTEM EIIA COMPONENT"/>
    <property type="match status" value="1"/>
</dbReference>
<keyword evidence="3" id="KW-0963">Cytoplasm</keyword>
<feature type="domain" description="PTS EIIA type-2" evidence="11">
    <location>
        <begin position="3"/>
        <end position="142"/>
    </location>
</feature>
<keyword evidence="6" id="KW-0598">Phosphotransferase system</keyword>
<reference evidence="13" key="1">
    <citation type="submission" date="2017-04" db="EMBL/GenBank/DDBJ databases">
        <title>Function of individual gut microbiota members based on whole genome sequencing of pure cultures obtained from chicken caecum.</title>
        <authorList>
            <person name="Medvecky M."/>
            <person name="Cejkova D."/>
            <person name="Polansky O."/>
            <person name="Karasova D."/>
            <person name="Kubasova T."/>
            <person name="Cizek A."/>
            <person name="Rychlik I."/>
        </authorList>
    </citation>
    <scope>NUCLEOTIDE SEQUENCE [LARGE SCALE GENOMIC DNA]</scope>
    <source>
        <strain evidence="13">An101</strain>
    </source>
</reference>
<comment type="caution">
    <text evidence="12">The sequence shown here is derived from an EMBL/GenBank/DDBJ whole genome shotgun (WGS) entry which is preliminary data.</text>
</comment>
<evidence type="ECO:0000256" key="3">
    <source>
        <dbReference type="ARBA" id="ARBA00022490"/>
    </source>
</evidence>
<dbReference type="AlphaFoldDB" id="A0A1Y4W921"/>
<evidence type="ECO:0000256" key="7">
    <source>
        <dbReference type="ARBA" id="ARBA00022777"/>
    </source>
</evidence>
<dbReference type="PANTHER" id="PTHR36203">
    <property type="entry name" value="ASCORBATE-SPECIFIC PTS SYSTEM EIIA COMPONENT"/>
    <property type="match status" value="1"/>
</dbReference>
<dbReference type="InterPro" id="IPR002178">
    <property type="entry name" value="PTS_EIIA_type-2_dom"/>
</dbReference>
<keyword evidence="7" id="KW-0418">Kinase</keyword>
<dbReference type="CDD" id="cd00211">
    <property type="entry name" value="PTS_IIA_fru"/>
    <property type="match status" value="1"/>
</dbReference>
<evidence type="ECO:0000256" key="4">
    <source>
        <dbReference type="ARBA" id="ARBA00022553"/>
    </source>
</evidence>
<dbReference type="EMBL" id="NFLZ01000001">
    <property type="protein sequence ID" value="OUQ78178.1"/>
    <property type="molecule type" value="Genomic_DNA"/>
</dbReference>
<proteinExistence type="predicted"/>
<evidence type="ECO:0000256" key="2">
    <source>
        <dbReference type="ARBA" id="ARBA00022448"/>
    </source>
</evidence>
<dbReference type="InterPro" id="IPR051351">
    <property type="entry name" value="Ascorbate-PTS_EIIA_comp"/>
</dbReference>
<evidence type="ECO:0000256" key="5">
    <source>
        <dbReference type="ARBA" id="ARBA00022679"/>
    </source>
</evidence>
<dbReference type="GO" id="GO:0009401">
    <property type="term" value="P:phosphoenolpyruvate-dependent sugar phosphotransferase system"/>
    <property type="evidence" value="ECO:0007669"/>
    <property type="project" value="UniProtKB-KW"/>
</dbReference>
<evidence type="ECO:0000313" key="12">
    <source>
        <dbReference type="EMBL" id="OUQ78178.1"/>
    </source>
</evidence>
<keyword evidence="5" id="KW-0808">Transferase</keyword>
<keyword evidence="2" id="KW-0813">Transport</keyword>
<dbReference type="Gene3D" id="3.40.930.10">
    <property type="entry name" value="Mannitol-specific EII, Chain A"/>
    <property type="match status" value="1"/>
</dbReference>
<dbReference type="SUPFAM" id="SSF55804">
    <property type="entry name" value="Phoshotransferase/anion transport protein"/>
    <property type="match status" value="1"/>
</dbReference>
<dbReference type="GO" id="GO:0005737">
    <property type="term" value="C:cytoplasm"/>
    <property type="evidence" value="ECO:0007669"/>
    <property type="project" value="UniProtKB-SubCell"/>
</dbReference>
<gene>
    <name evidence="12" type="ORF">B5E44_00575</name>
</gene>
<keyword evidence="4" id="KW-0597">Phosphoprotein</keyword>
<evidence type="ECO:0000256" key="8">
    <source>
        <dbReference type="ARBA" id="ARBA00037387"/>
    </source>
</evidence>
<evidence type="ECO:0000256" key="10">
    <source>
        <dbReference type="ARBA" id="ARBA00042072"/>
    </source>
</evidence>
<evidence type="ECO:0000256" key="6">
    <source>
        <dbReference type="ARBA" id="ARBA00022683"/>
    </source>
</evidence>
<evidence type="ECO:0000313" key="13">
    <source>
        <dbReference type="Proteomes" id="UP000195859"/>
    </source>
</evidence>
<dbReference type="PROSITE" id="PS51094">
    <property type="entry name" value="PTS_EIIA_TYPE_2"/>
    <property type="match status" value="1"/>
</dbReference>
<keyword evidence="12" id="KW-0762">Sugar transport</keyword>
<evidence type="ECO:0000259" key="11">
    <source>
        <dbReference type="PROSITE" id="PS51094"/>
    </source>
</evidence>
<evidence type="ECO:0000256" key="1">
    <source>
        <dbReference type="ARBA" id="ARBA00004496"/>
    </source>
</evidence>
<protein>
    <recommendedName>
        <fullName evidence="9">Ascorbate-specific PTS system EIIA component</fullName>
    </recommendedName>
    <alternativeName>
        <fullName evidence="10">Ascorbate-specific phosphotransferase enzyme IIA component</fullName>
    </alternativeName>
</protein>